<comment type="caution">
    <text evidence="10">The sequence shown here is derived from an EMBL/GenBank/DDBJ whole genome shotgun (WGS) entry which is preliminary data.</text>
</comment>
<evidence type="ECO:0000256" key="4">
    <source>
        <dbReference type="ARBA" id="ARBA00022989"/>
    </source>
</evidence>
<accession>A0AAN7WAT5</accession>
<evidence type="ECO:0000256" key="5">
    <source>
        <dbReference type="ARBA" id="ARBA00023136"/>
    </source>
</evidence>
<keyword evidence="4 8" id="KW-1133">Transmembrane helix</keyword>
<feature type="transmembrane region" description="Helical" evidence="8">
    <location>
        <begin position="292"/>
        <end position="313"/>
    </location>
</feature>
<proteinExistence type="inferred from homology"/>
<dbReference type="GO" id="GO:0016020">
    <property type="term" value="C:membrane"/>
    <property type="evidence" value="ECO:0007669"/>
    <property type="project" value="UniProtKB-SubCell"/>
</dbReference>
<dbReference type="PANTHER" id="PTHR43791">
    <property type="entry name" value="PERMEASE-RELATED"/>
    <property type="match status" value="1"/>
</dbReference>
<comment type="subcellular location">
    <subcellularLocation>
        <location evidence="1">Membrane</location>
        <topology evidence="1">Multi-pass membrane protein</topology>
    </subcellularLocation>
</comment>
<dbReference type="FunFam" id="1.20.1250.20:FF:000064">
    <property type="entry name" value="MFS allantoate transporter"/>
    <property type="match status" value="1"/>
</dbReference>
<feature type="transmembrane region" description="Helical" evidence="8">
    <location>
        <begin position="396"/>
        <end position="418"/>
    </location>
</feature>
<evidence type="ECO:0000313" key="11">
    <source>
        <dbReference type="Proteomes" id="UP001310594"/>
    </source>
</evidence>
<feature type="domain" description="Major facilitator superfamily (MFS) profile" evidence="9">
    <location>
        <begin position="133"/>
        <end position="495"/>
    </location>
</feature>
<dbReference type="Pfam" id="PF07690">
    <property type="entry name" value="MFS_1"/>
    <property type="match status" value="1"/>
</dbReference>
<gene>
    <name evidence="10" type="ORF">LTR97_002362</name>
</gene>
<dbReference type="Proteomes" id="UP001310594">
    <property type="component" value="Unassembled WGS sequence"/>
</dbReference>
<reference evidence="10" key="1">
    <citation type="submission" date="2023-08" db="EMBL/GenBank/DDBJ databases">
        <title>Black Yeasts Isolated from many extreme environments.</title>
        <authorList>
            <person name="Coleine C."/>
            <person name="Stajich J.E."/>
            <person name="Selbmann L."/>
        </authorList>
    </citation>
    <scope>NUCLEOTIDE SEQUENCE</scope>
    <source>
        <strain evidence="10">CCFEE 5810</strain>
    </source>
</reference>
<feature type="compositionally biased region" description="Basic and acidic residues" evidence="7">
    <location>
        <begin position="1"/>
        <end position="21"/>
    </location>
</feature>
<keyword evidence="5 8" id="KW-0472">Membrane</keyword>
<organism evidence="10 11">
    <name type="scientific">Elasticomyces elasticus</name>
    <dbReference type="NCBI Taxonomy" id="574655"/>
    <lineage>
        <taxon>Eukaryota</taxon>
        <taxon>Fungi</taxon>
        <taxon>Dikarya</taxon>
        <taxon>Ascomycota</taxon>
        <taxon>Pezizomycotina</taxon>
        <taxon>Dothideomycetes</taxon>
        <taxon>Dothideomycetidae</taxon>
        <taxon>Mycosphaerellales</taxon>
        <taxon>Teratosphaeriaceae</taxon>
        <taxon>Elasticomyces</taxon>
    </lineage>
</organism>
<dbReference type="SUPFAM" id="SSF103473">
    <property type="entry name" value="MFS general substrate transporter"/>
    <property type="match status" value="1"/>
</dbReference>
<name>A0AAN7WAT5_9PEZI</name>
<evidence type="ECO:0000256" key="2">
    <source>
        <dbReference type="ARBA" id="ARBA00022448"/>
    </source>
</evidence>
<evidence type="ECO:0000259" key="9">
    <source>
        <dbReference type="PROSITE" id="PS50850"/>
    </source>
</evidence>
<feature type="transmembrane region" description="Helical" evidence="8">
    <location>
        <begin position="261"/>
        <end position="280"/>
    </location>
</feature>
<evidence type="ECO:0000256" key="7">
    <source>
        <dbReference type="SAM" id="MobiDB-lite"/>
    </source>
</evidence>
<keyword evidence="2" id="KW-0813">Transport</keyword>
<dbReference type="EMBL" id="JAVRQU010000003">
    <property type="protein sequence ID" value="KAK5705244.1"/>
    <property type="molecule type" value="Genomic_DNA"/>
</dbReference>
<feature type="transmembrane region" description="Helical" evidence="8">
    <location>
        <begin position="200"/>
        <end position="217"/>
    </location>
</feature>
<dbReference type="Gene3D" id="1.20.1250.20">
    <property type="entry name" value="MFS general substrate transporter like domains"/>
    <property type="match status" value="2"/>
</dbReference>
<protein>
    <recommendedName>
        <fullName evidence="9">Major facilitator superfamily (MFS) profile domain-containing protein</fullName>
    </recommendedName>
</protein>
<dbReference type="InterPro" id="IPR036259">
    <property type="entry name" value="MFS_trans_sf"/>
</dbReference>
<feature type="region of interest" description="Disordered" evidence="7">
    <location>
        <begin position="1"/>
        <end position="24"/>
    </location>
</feature>
<evidence type="ECO:0000313" key="10">
    <source>
        <dbReference type="EMBL" id="KAK5705244.1"/>
    </source>
</evidence>
<dbReference type="PROSITE" id="PS50850">
    <property type="entry name" value="MFS"/>
    <property type="match status" value="1"/>
</dbReference>
<evidence type="ECO:0000256" key="8">
    <source>
        <dbReference type="SAM" id="Phobius"/>
    </source>
</evidence>
<evidence type="ECO:0000256" key="1">
    <source>
        <dbReference type="ARBA" id="ARBA00004141"/>
    </source>
</evidence>
<comment type="similarity">
    <text evidence="6">Belongs to the major facilitator superfamily. Allantoate permease family.</text>
</comment>
<evidence type="ECO:0000256" key="6">
    <source>
        <dbReference type="ARBA" id="ARBA00037968"/>
    </source>
</evidence>
<evidence type="ECO:0000256" key="3">
    <source>
        <dbReference type="ARBA" id="ARBA00022692"/>
    </source>
</evidence>
<dbReference type="InterPro" id="IPR020846">
    <property type="entry name" value="MFS_dom"/>
</dbReference>
<dbReference type="AlphaFoldDB" id="A0AAN7WAT5"/>
<keyword evidence="3 8" id="KW-0812">Transmembrane</keyword>
<dbReference type="GO" id="GO:0022857">
    <property type="term" value="F:transmembrane transporter activity"/>
    <property type="evidence" value="ECO:0007669"/>
    <property type="project" value="InterPro"/>
</dbReference>
<dbReference type="InterPro" id="IPR011701">
    <property type="entry name" value="MFS"/>
</dbReference>
<sequence>MSSSIKEKEALDIEASPDRNNSEPIVGEIKDVRNADVALDFLRSQGDVRPMTPEDEKRLVRKIDWMMVNIRENLSEEPRACANLAAVRIILASYRRPTPSRKTCGLSTGYKALHFPLDGEKRTCPQCHRLPHHMPLMWGCYCLQYLDKTLINYANVMGLQQDANITKGQFSNLALIFYVTYLAFEFPHGYGMQRFPTAKYLGSMVALWGVIVTVTAACKNYGALVTTRVLLGVFESAVAPSLILITSMWYKRNEQPPRVGIWYLGTGTGTIIGSLISFGFQHYDSNTFTSWQIMFLVVGLITVCVGILVVFLLPDNPMKSRLTHEEKVWAIERLRENMTGIENKHMKFSQVLECLKDPQTWLLSLITISSNVPNGAVSSFQATLIKGFGYDSKHTALLQIPSGAVSIVAILSATYLAGRFNQRGIQLVLLLIPGMLGGALMAFLPAGNKAGKLIGNYLTNAIGSTLPLLYSWVAANYAGHTKKASLLALPSCDIS</sequence>
<dbReference type="PANTHER" id="PTHR43791:SF40">
    <property type="entry name" value="THIAMINE PATHWAY TRANSPORTER THI73"/>
    <property type="match status" value="1"/>
</dbReference>
<feature type="transmembrane region" description="Helical" evidence="8">
    <location>
        <begin position="424"/>
        <end position="444"/>
    </location>
</feature>